<comment type="caution">
    <text evidence="1">The sequence shown here is derived from an EMBL/GenBank/DDBJ whole genome shotgun (WGS) entry which is preliminary data.</text>
</comment>
<reference evidence="1 2" key="1">
    <citation type="submission" date="2023-06" db="EMBL/GenBank/DDBJ databases">
        <title>Sporosarcina sp. nov., isolated from Korean traditional fermented seafood 'Jeotgal'.</title>
        <authorList>
            <person name="Yang A.I."/>
            <person name="Shin N.-R."/>
        </authorList>
    </citation>
    <scope>NUCLEOTIDE SEQUENCE [LARGE SCALE GENOMIC DNA]</scope>
    <source>
        <strain evidence="1 2">KCTC43456</strain>
    </source>
</reference>
<dbReference type="EMBL" id="JAUBDJ010000018">
    <property type="protein sequence ID" value="MDW0118817.1"/>
    <property type="molecule type" value="Genomic_DNA"/>
</dbReference>
<sequence length="97" mass="11401">MEKNSIHDVFHQIISELTESLNEKDRELPSKSFVFLDAKTINLLLLYILMNKDLQLARLTHRNLPSSIQKTIVEEIERMMKENKQSFESILSEARNN</sequence>
<dbReference type="Proteomes" id="UP001271648">
    <property type="component" value="Unassembled WGS sequence"/>
</dbReference>
<organism evidence="1 2">
    <name type="scientific">Sporosarcina thermotolerans</name>
    <dbReference type="NCBI Taxonomy" id="633404"/>
    <lineage>
        <taxon>Bacteria</taxon>
        <taxon>Bacillati</taxon>
        <taxon>Bacillota</taxon>
        <taxon>Bacilli</taxon>
        <taxon>Bacillales</taxon>
        <taxon>Caryophanaceae</taxon>
        <taxon>Sporosarcina</taxon>
    </lineage>
</organism>
<proteinExistence type="predicted"/>
<dbReference type="AlphaFoldDB" id="A0AAW9ABM7"/>
<protein>
    <submittedName>
        <fullName evidence="1">Uncharacterized protein</fullName>
    </submittedName>
</protein>
<accession>A0AAW9ABM7</accession>
<evidence type="ECO:0000313" key="1">
    <source>
        <dbReference type="EMBL" id="MDW0118817.1"/>
    </source>
</evidence>
<dbReference type="RefSeq" id="WP_283733225.1">
    <property type="nucleotide sequence ID" value="NZ_CP125968.1"/>
</dbReference>
<gene>
    <name evidence="1" type="ORF">QTL97_17980</name>
</gene>
<name>A0AAW9ABM7_9BACL</name>
<evidence type="ECO:0000313" key="2">
    <source>
        <dbReference type="Proteomes" id="UP001271648"/>
    </source>
</evidence>
<keyword evidence="2" id="KW-1185">Reference proteome</keyword>